<accession>A0A7J0HAM4</accession>
<dbReference type="AlphaFoldDB" id="A0A7J0HAM4"/>
<name>A0A7J0HAM4_9ERIC</name>
<gene>
    <name evidence="3" type="ORF">Acr_28g0007160</name>
</gene>
<dbReference type="OrthoDB" id="1924603at2759"/>
<sequence>MEGDNEAQQLEPPGRTRPQMSSTVTRGQYQNRYPLPESHRKTDKPALHRGFGAITSSLNYIGGTIGNALEHRYFNYAAVIVNTHPLSPIAMISVVTATTATASMTLSLEGLNIVENRTADIIQETRKLQIRKERSISEKQNQNQNQNQTSNVGGARQQPPKQTHMQPQMQTDLEIQLKASRDVAMAMSAKAKLLLRELKTVKADLAFAKERCAQLEEENRILRVSLEKGDNPEDDDLLDWRRKIQSIARENRFLREIVEYHQLTMQDVVYFDEGREEVTEVYPIKIPPVTNNAHSIGTMQPSAPPSFPTPDTKSPRVAHDVSPLSTPSHDLADISPTFSPLSSFIHIPGEENLERRSDPA</sequence>
<dbReference type="Proteomes" id="UP000585474">
    <property type="component" value="Unassembled WGS sequence"/>
</dbReference>
<dbReference type="PANTHER" id="PTHR31016">
    <property type="entry name" value="OS04G0228100 PROTEIN"/>
    <property type="match status" value="1"/>
</dbReference>
<feature type="coiled-coil region" evidence="1">
    <location>
        <begin position="191"/>
        <end position="225"/>
    </location>
</feature>
<evidence type="ECO:0000256" key="2">
    <source>
        <dbReference type="SAM" id="MobiDB-lite"/>
    </source>
</evidence>
<protein>
    <submittedName>
        <fullName evidence="3">Uncharacterized protein</fullName>
    </submittedName>
</protein>
<comment type="caution">
    <text evidence="3">The sequence shown here is derived from an EMBL/GenBank/DDBJ whole genome shotgun (WGS) entry which is preliminary data.</text>
</comment>
<evidence type="ECO:0000256" key="1">
    <source>
        <dbReference type="SAM" id="Coils"/>
    </source>
</evidence>
<feature type="region of interest" description="Disordered" evidence="2">
    <location>
        <begin position="134"/>
        <end position="168"/>
    </location>
</feature>
<keyword evidence="1" id="KW-0175">Coiled coil</keyword>
<feature type="compositionally biased region" description="Polar residues" evidence="2">
    <location>
        <begin position="159"/>
        <end position="168"/>
    </location>
</feature>
<proteinExistence type="predicted"/>
<dbReference type="EMBL" id="BJWL01000028">
    <property type="protein sequence ID" value="GFZ20011.1"/>
    <property type="molecule type" value="Genomic_DNA"/>
</dbReference>
<dbReference type="PANTHER" id="PTHR31016:SF12">
    <property type="entry name" value="OS05G0315200 PROTEIN"/>
    <property type="match status" value="1"/>
</dbReference>
<feature type="region of interest" description="Disordered" evidence="2">
    <location>
        <begin position="293"/>
        <end position="333"/>
    </location>
</feature>
<evidence type="ECO:0000313" key="3">
    <source>
        <dbReference type="EMBL" id="GFZ20011.1"/>
    </source>
</evidence>
<evidence type="ECO:0000313" key="4">
    <source>
        <dbReference type="Proteomes" id="UP000585474"/>
    </source>
</evidence>
<keyword evidence="4" id="KW-1185">Reference proteome</keyword>
<organism evidence="3 4">
    <name type="scientific">Actinidia rufa</name>
    <dbReference type="NCBI Taxonomy" id="165716"/>
    <lineage>
        <taxon>Eukaryota</taxon>
        <taxon>Viridiplantae</taxon>
        <taxon>Streptophyta</taxon>
        <taxon>Embryophyta</taxon>
        <taxon>Tracheophyta</taxon>
        <taxon>Spermatophyta</taxon>
        <taxon>Magnoliopsida</taxon>
        <taxon>eudicotyledons</taxon>
        <taxon>Gunneridae</taxon>
        <taxon>Pentapetalae</taxon>
        <taxon>asterids</taxon>
        <taxon>Ericales</taxon>
        <taxon>Actinidiaceae</taxon>
        <taxon>Actinidia</taxon>
    </lineage>
</organism>
<reference evidence="3 4" key="1">
    <citation type="submission" date="2019-07" db="EMBL/GenBank/DDBJ databases">
        <title>De Novo Assembly of kiwifruit Actinidia rufa.</title>
        <authorList>
            <person name="Sugita-Konishi S."/>
            <person name="Sato K."/>
            <person name="Mori E."/>
            <person name="Abe Y."/>
            <person name="Kisaki G."/>
            <person name="Hamano K."/>
            <person name="Suezawa K."/>
            <person name="Otani M."/>
            <person name="Fukuda T."/>
            <person name="Manabe T."/>
            <person name="Gomi K."/>
            <person name="Tabuchi M."/>
            <person name="Akimitsu K."/>
            <person name="Kataoka I."/>
        </authorList>
    </citation>
    <scope>NUCLEOTIDE SEQUENCE [LARGE SCALE GENOMIC DNA]</scope>
    <source>
        <strain evidence="4">cv. Fuchu</strain>
    </source>
</reference>
<feature type="compositionally biased region" description="Polar residues" evidence="2">
    <location>
        <begin position="18"/>
        <end position="31"/>
    </location>
</feature>
<feature type="region of interest" description="Disordered" evidence="2">
    <location>
        <begin position="1"/>
        <end position="44"/>
    </location>
</feature>